<feature type="signal peptide" evidence="1">
    <location>
        <begin position="1"/>
        <end position="19"/>
    </location>
</feature>
<accession>A0AA37Z8Y3</accession>
<dbReference type="Proteomes" id="UP000867745">
    <property type="component" value="Unassembled WGS sequence"/>
</dbReference>
<organism evidence="2 3">
    <name type="scientific">Citrobacter werkmanii</name>
    <dbReference type="NCBI Taxonomy" id="67827"/>
    <lineage>
        <taxon>Bacteria</taxon>
        <taxon>Pseudomonadati</taxon>
        <taxon>Pseudomonadota</taxon>
        <taxon>Gammaproteobacteria</taxon>
        <taxon>Enterobacterales</taxon>
        <taxon>Enterobacteriaceae</taxon>
        <taxon>Citrobacter</taxon>
        <taxon>Citrobacter freundii complex</taxon>
    </lineage>
</organism>
<comment type="caution">
    <text evidence="2">The sequence shown here is derived from an EMBL/GenBank/DDBJ whole genome shotgun (WGS) entry which is preliminary data.</text>
</comment>
<reference evidence="2" key="1">
    <citation type="journal article" date="2018" name="Genome Biol.">
        <title>SKESA: strategic k-mer extension for scrupulous assemblies.</title>
        <authorList>
            <person name="Souvorov A."/>
            <person name="Agarwala R."/>
            <person name="Lipman D.J."/>
        </authorList>
    </citation>
    <scope>NUCLEOTIDE SEQUENCE</scope>
    <source>
        <strain evidence="2">RS189</strain>
    </source>
</reference>
<name>A0AA37Z8Y3_9ENTR</name>
<evidence type="ECO:0008006" key="4">
    <source>
        <dbReference type="Google" id="ProtNLM"/>
    </source>
</evidence>
<dbReference type="EMBL" id="DACUGV010000002">
    <property type="protein sequence ID" value="HAT7592286.1"/>
    <property type="molecule type" value="Genomic_DNA"/>
</dbReference>
<reference evidence="2" key="2">
    <citation type="submission" date="2020-11" db="EMBL/GenBank/DDBJ databases">
        <authorList>
            <consortium name="NCBI Pathogen Detection Project"/>
        </authorList>
    </citation>
    <scope>NUCLEOTIDE SEQUENCE</scope>
    <source>
        <strain evidence="2">RS189</strain>
    </source>
</reference>
<evidence type="ECO:0000313" key="3">
    <source>
        <dbReference type="Proteomes" id="UP000867745"/>
    </source>
</evidence>
<sequence>MMKAKNIALAIAVSISFLAGCSTTPLKPAMQMTDAELCTTYGYSMAAGDSNRMLEVGNEAQKRMDAHGGVLSVPKETCQALSQAGVNQLSQEQAETARSQAAWAAIGQMGQQMQAQQAQQDAYNNQQMQQANQQIQQQQQMMLMQQQTQALQGINRSLGGW</sequence>
<gene>
    <name evidence="2" type="ORF">JAW44_002015</name>
</gene>
<protein>
    <recommendedName>
        <fullName evidence="4">DUF2799 domain-containing protein</fullName>
    </recommendedName>
</protein>
<dbReference type="RefSeq" id="WP_137349730.1">
    <property type="nucleotide sequence ID" value="NZ_CP084372.1"/>
</dbReference>
<proteinExistence type="predicted"/>
<dbReference type="PROSITE" id="PS51257">
    <property type="entry name" value="PROKAR_LIPOPROTEIN"/>
    <property type="match status" value="1"/>
</dbReference>
<evidence type="ECO:0000313" key="2">
    <source>
        <dbReference type="EMBL" id="HAT7592286.1"/>
    </source>
</evidence>
<keyword evidence="1" id="KW-0732">Signal</keyword>
<evidence type="ECO:0000256" key="1">
    <source>
        <dbReference type="SAM" id="SignalP"/>
    </source>
</evidence>
<feature type="chain" id="PRO_5041390414" description="DUF2799 domain-containing protein" evidence="1">
    <location>
        <begin position="20"/>
        <end position="161"/>
    </location>
</feature>
<dbReference type="AlphaFoldDB" id="A0AA37Z8Y3"/>